<organism evidence="1 2">
    <name type="scientific">Exserohilum turcicum (strain 28A)</name>
    <name type="common">Northern leaf blight fungus</name>
    <name type="synonym">Setosphaeria turcica</name>
    <dbReference type="NCBI Taxonomy" id="671987"/>
    <lineage>
        <taxon>Eukaryota</taxon>
        <taxon>Fungi</taxon>
        <taxon>Dikarya</taxon>
        <taxon>Ascomycota</taxon>
        <taxon>Pezizomycotina</taxon>
        <taxon>Dothideomycetes</taxon>
        <taxon>Pleosporomycetidae</taxon>
        <taxon>Pleosporales</taxon>
        <taxon>Pleosporineae</taxon>
        <taxon>Pleosporaceae</taxon>
        <taxon>Exserohilum</taxon>
    </lineage>
</organism>
<dbReference type="AlphaFoldDB" id="R0KH93"/>
<sequence length="231" mass="26029">MESDRPYFNLESKFGRRIDIETSIDVEEVEGAVRRARHSRAHVSNTGQKQETNLLLRLPGELRNKIYELALGIDQDPASNIRVVCPSDGHESLSKGASLLRLCKQITVEVCSKLETQTTAYIPIMAHWNLNKLVSHIYKTGSATLPALQSTVFTGLTSFTHAHLHLHVYHEPSPYSGDLQPKIDLRVSNIYGVLRQALIIWCTASKQNFAHLSNDGRKRKAIVHLDHLIFD</sequence>
<dbReference type="EMBL" id="KB908481">
    <property type="protein sequence ID" value="EOA92248.1"/>
    <property type="molecule type" value="Genomic_DNA"/>
</dbReference>
<evidence type="ECO:0000313" key="1">
    <source>
        <dbReference type="EMBL" id="EOA92248.1"/>
    </source>
</evidence>
<reference evidence="1 2" key="2">
    <citation type="journal article" date="2013" name="PLoS Genet.">
        <title>Comparative genome structure, secondary metabolite, and effector coding capacity across Cochliobolus pathogens.</title>
        <authorList>
            <person name="Condon B.J."/>
            <person name="Leng Y."/>
            <person name="Wu D."/>
            <person name="Bushley K.E."/>
            <person name="Ohm R.A."/>
            <person name="Otillar R."/>
            <person name="Martin J."/>
            <person name="Schackwitz W."/>
            <person name="Grimwood J."/>
            <person name="MohdZainudin N."/>
            <person name="Xue C."/>
            <person name="Wang R."/>
            <person name="Manning V.A."/>
            <person name="Dhillon B."/>
            <person name="Tu Z.J."/>
            <person name="Steffenson B.J."/>
            <person name="Salamov A."/>
            <person name="Sun H."/>
            <person name="Lowry S."/>
            <person name="LaButti K."/>
            <person name="Han J."/>
            <person name="Copeland A."/>
            <person name="Lindquist E."/>
            <person name="Barry K."/>
            <person name="Schmutz J."/>
            <person name="Baker S.E."/>
            <person name="Ciuffetti L.M."/>
            <person name="Grigoriev I.V."/>
            <person name="Zhong S."/>
            <person name="Turgeon B.G."/>
        </authorList>
    </citation>
    <scope>NUCLEOTIDE SEQUENCE [LARGE SCALE GENOMIC DNA]</scope>
    <source>
        <strain evidence="2">28A</strain>
    </source>
</reference>
<dbReference type="PANTHER" id="PTHR42085">
    <property type="entry name" value="F-BOX DOMAIN-CONTAINING PROTEIN"/>
    <property type="match status" value="1"/>
</dbReference>
<name>R0KH93_EXST2</name>
<proteinExistence type="predicted"/>
<dbReference type="PANTHER" id="PTHR42085:SF1">
    <property type="entry name" value="F-BOX DOMAIN-CONTAINING PROTEIN"/>
    <property type="match status" value="1"/>
</dbReference>
<gene>
    <name evidence="1" type="ORF">SETTUDRAFT_79515</name>
</gene>
<dbReference type="Proteomes" id="UP000016935">
    <property type="component" value="Unassembled WGS sequence"/>
</dbReference>
<keyword evidence="2" id="KW-1185">Reference proteome</keyword>
<dbReference type="GeneID" id="19405426"/>
<dbReference type="OrthoDB" id="3673440at2759"/>
<accession>R0KH93</accession>
<dbReference type="HOGENOM" id="CLU_1180724_0_0_1"/>
<dbReference type="RefSeq" id="XP_008020337.1">
    <property type="nucleotide sequence ID" value="XM_008022146.1"/>
</dbReference>
<dbReference type="InterPro" id="IPR038883">
    <property type="entry name" value="AN11006-like"/>
</dbReference>
<evidence type="ECO:0000313" key="2">
    <source>
        <dbReference type="Proteomes" id="UP000016935"/>
    </source>
</evidence>
<protein>
    <submittedName>
        <fullName evidence="1">Uncharacterized protein</fullName>
    </submittedName>
</protein>
<reference evidence="1 2" key="1">
    <citation type="journal article" date="2012" name="PLoS Pathog.">
        <title>Diverse lifestyles and strategies of plant pathogenesis encoded in the genomes of eighteen Dothideomycetes fungi.</title>
        <authorList>
            <person name="Ohm R.A."/>
            <person name="Feau N."/>
            <person name="Henrissat B."/>
            <person name="Schoch C.L."/>
            <person name="Horwitz B.A."/>
            <person name="Barry K.W."/>
            <person name="Condon B.J."/>
            <person name="Copeland A.C."/>
            <person name="Dhillon B."/>
            <person name="Glaser F."/>
            <person name="Hesse C.N."/>
            <person name="Kosti I."/>
            <person name="LaButti K."/>
            <person name="Lindquist E.A."/>
            <person name="Lucas S."/>
            <person name="Salamov A.A."/>
            <person name="Bradshaw R.E."/>
            <person name="Ciuffetti L."/>
            <person name="Hamelin R.C."/>
            <person name="Kema G.H.J."/>
            <person name="Lawrence C."/>
            <person name="Scott J.A."/>
            <person name="Spatafora J.W."/>
            <person name="Turgeon B.G."/>
            <person name="de Wit P.J.G.M."/>
            <person name="Zhong S."/>
            <person name="Goodwin S.B."/>
            <person name="Grigoriev I.V."/>
        </authorList>
    </citation>
    <scope>NUCLEOTIDE SEQUENCE [LARGE SCALE GENOMIC DNA]</scope>
    <source>
        <strain evidence="2">28A</strain>
    </source>
</reference>
<feature type="non-terminal residue" evidence="1">
    <location>
        <position position="231"/>
    </location>
</feature>